<feature type="region of interest" description="Disordered" evidence="2">
    <location>
        <begin position="132"/>
        <end position="155"/>
    </location>
</feature>
<organism evidence="3 4">
    <name type="scientific">Streptomyces alkaliphilus</name>
    <dbReference type="NCBI Taxonomy" id="1472722"/>
    <lineage>
        <taxon>Bacteria</taxon>
        <taxon>Bacillati</taxon>
        <taxon>Actinomycetota</taxon>
        <taxon>Actinomycetes</taxon>
        <taxon>Kitasatosporales</taxon>
        <taxon>Streptomycetaceae</taxon>
        <taxon>Streptomyces</taxon>
    </lineage>
</organism>
<dbReference type="AlphaFoldDB" id="A0A7W3Y281"/>
<dbReference type="RefSeq" id="WP_182606585.1">
    <property type="nucleotide sequence ID" value="NZ_VKHT01000379.1"/>
</dbReference>
<keyword evidence="1" id="KW-0175">Coiled coil</keyword>
<name>A0A7W3Y281_9ACTN</name>
<feature type="coiled-coil region" evidence="1">
    <location>
        <begin position="55"/>
        <end position="82"/>
    </location>
</feature>
<dbReference type="EMBL" id="VKHT01000379">
    <property type="protein sequence ID" value="MBB0245050.1"/>
    <property type="molecule type" value="Genomic_DNA"/>
</dbReference>
<evidence type="ECO:0000313" key="3">
    <source>
        <dbReference type="EMBL" id="MBB0245050.1"/>
    </source>
</evidence>
<evidence type="ECO:0000313" key="4">
    <source>
        <dbReference type="Proteomes" id="UP000538929"/>
    </source>
</evidence>
<reference evidence="4" key="1">
    <citation type="submission" date="2019-10" db="EMBL/GenBank/DDBJ databases">
        <title>Streptomyces sp. nov., a novel actinobacterium isolated from alkaline environment.</title>
        <authorList>
            <person name="Golinska P."/>
        </authorList>
    </citation>
    <scope>NUCLEOTIDE SEQUENCE [LARGE SCALE GENOMIC DNA]</scope>
    <source>
        <strain evidence="4">DSM 42118</strain>
    </source>
</reference>
<evidence type="ECO:0000256" key="1">
    <source>
        <dbReference type="SAM" id="Coils"/>
    </source>
</evidence>
<sequence>MFRLVRTTTLRAATDRAAELEDTCTALTEATATITALTTARDEAQQYADGLHEVLRQCAGERDTARAELARLEGELETLRAQQLLDTEDRAVLRMLLRTARKQRLDRLDRVYVLFRYGALHSVHASLEAAEGTAEAEGASPDGWTSHRPGAGMPSAAEVTWRVQPLALGGRPMTTPHPA</sequence>
<evidence type="ECO:0000256" key="2">
    <source>
        <dbReference type="SAM" id="MobiDB-lite"/>
    </source>
</evidence>
<protein>
    <submittedName>
        <fullName evidence="3">Uncharacterized protein</fullName>
    </submittedName>
</protein>
<proteinExistence type="predicted"/>
<gene>
    <name evidence="3" type="ORF">FNQ90_13260</name>
</gene>
<keyword evidence="4" id="KW-1185">Reference proteome</keyword>
<accession>A0A7W3Y281</accession>
<dbReference type="Proteomes" id="UP000538929">
    <property type="component" value="Unassembled WGS sequence"/>
</dbReference>
<comment type="caution">
    <text evidence="3">The sequence shown here is derived from an EMBL/GenBank/DDBJ whole genome shotgun (WGS) entry which is preliminary data.</text>
</comment>